<organism evidence="6 7">
    <name type="scientific">Paenibacillus tritici</name>
    <dbReference type="NCBI Taxonomy" id="1873425"/>
    <lineage>
        <taxon>Bacteria</taxon>
        <taxon>Bacillati</taxon>
        <taxon>Bacillota</taxon>
        <taxon>Bacilli</taxon>
        <taxon>Bacillales</taxon>
        <taxon>Paenibacillaceae</taxon>
        <taxon>Paenibacillus</taxon>
    </lineage>
</organism>
<evidence type="ECO:0000256" key="2">
    <source>
        <dbReference type="ARBA" id="ARBA00022692"/>
    </source>
</evidence>
<feature type="transmembrane region" description="Helical" evidence="5">
    <location>
        <begin position="6"/>
        <end position="22"/>
    </location>
</feature>
<feature type="transmembrane region" description="Helical" evidence="5">
    <location>
        <begin position="99"/>
        <end position="115"/>
    </location>
</feature>
<sequence length="117" mass="12627">MNIALWIVQGIAALGFIYSGWLKAVQYEQAKRSWGWVTDVPRALVTLIGVAELLGATGIILPYALDIMPVLTPVAAAALALVVASGAVFHIQRKEYREIAVNLVFIVLAVVVAVGRW</sequence>
<evidence type="ECO:0000256" key="3">
    <source>
        <dbReference type="ARBA" id="ARBA00022989"/>
    </source>
</evidence>
<protein>
    <submittedName>
        <fullName evidence="6">DoxX family protein</fullName>
    </submittedName>
</protein>
<feature type="transmembrane region" description="Helical" evidence="5">
    <location>
        <begin position="43"/>
        <end position="64"/>
    </location>
</feature>
<comment type="caution">
    <text evidence="6">The sequence shown here is derived from an EMBL/GenBank/DDBJ whole genome shotgun (WGS) entry which is preliminary data.</text>
</comment>
<feature type="transmembrane region" description="Helical" evidence="5">
    <location>
        <begin position="70"/>
        <end position="92"/>
    </location>
</feature>
<dbReference type="RefSeq" id="WP_173126387.1">
    <property type="nucleotide sequence ID" value="NZ_JABMKX010000001.1"/>
</dbReference>
<keyword evidence="3 5" id="KW-1133">Transmembrane helix</keyword>
<evidence type="ECO:0000313" key="7">
    <source>
        <dbReference type="Proteomes" id="UP000711047"/>
    </source>
</evidence>
<evidence type="ECO:0000256" key="4">
    <source>
        <dbReference type="ARBA" id="ARBA00023136"/>
    </source>
</evidence>
<dbReference type="Proteomes" id="UP000711047">
    <property type="component" value="Unassembled WGS sequence"/>
</dbReference>
<comment type="subcellular location">
    <subcellularLocation>
        <location evidence="1">Membrane</location>
        <topology evidence="1">Multi-pass membrane protein</topology>
    </subcellularLocation>
</comment>
<accession>A0ABX2DJ85</accession>
<gene>
    <name evidence="6" type="ORF">HQN87_00995</name>
</gene>
<keyword evidence="4 5" id="KW-0472">Membrane</keyword>
<evidence type="ECO:0000256" key="1">
    <source>
        <dbReference type="ARBA" id="ARBA00004141"/>
    </source>
</evidence>
<dbReference type="EMBL" id="JABMKX010000001">
    <property type="protein sequence ID" value="NQX43891.1"/>
    <property type="molecule type" value="Genomic_DNA"/>
</dbReference>
<keyword evidence="2 5" id="KW-0812">Transmembrane</keyword>
<dbReference type="Pfam" id="PF13564">
    <property type="entry name" value="DoxX_2"/>
    <property type="match status" value="1"/>
</dbReference>
<evidence type="ECO:0000313" key="6">
    <source>
        <dbReference type="EMBL" id="NQX43891.1"/>
    </source>
</evidence>
<proteinExistence type="predicted"/>
<evidence type="ECO:0000256" key="5">
    <source>
        <dbReference type="SAM" id="Phobius"/>
    </source>
</evidence>
<name>A0ABX2DJ85_9BACL</name>
<dbReference type="InterPro" id="IPR032808">
    <property type="entry name" value="DoxX"/>
</dbReference>
<reference evidence="6 7" key="1">
    <citation type="submission" date="2020-05" db="EMBL/GenBank/DDBJ databases">
        <title>Paenibacillus glebae, sp. nov., Paenibacillus humi sp. nov., Paenibacillus pedi sp. nov., Paenibacillus terrestris sp. nov. and Paenibacillus terricola sp. nov., isolated from a forest top soil sample.</title>
        <authorList>
            <person name="Qi S."/>
            <person name="Carlier A."/>
            <person name="Cnockaert M."/>
            <person name="Vandamme P."/>
        </authorList>
    </citation>
    <scope>NUCLEOTIDE SEQUENCE [LARGE SCALE GENOMIC DNA]</scope>
    <source>
        <strain evidence="6 7">LMG 29502</strain>
    </source>
</reference>
<keyword evidence="7" id="KW-1185">Reference proteome</keyword>